<gene>
    <name evidence="3" type="primary">LOC100373520</name>
</gene>
<dbReference type="PROSITE" id="PS50222">
    <property type="entry name" value="EF_HAND_2"/>
    <property type="match status" value="1"/>
</dbReference>
<dbReference type="PANTHER" id="PTHR36300:SF1">
    <property type="entry name" value="RAW, ISOFORM A"/>
    <property type="match status" value="1"/>
</dbReference>
<dbReference type="InterPro" id="IPR002048">
    <property type="entry name" value="EF_hand_dom"/>
</dbReference>
<dbReference type="Pfam" id="PF15891">
    <property type="entry name" value="Nuc_deoxyri_tr2"/>
    <property type="match status" value="2"/>
</dbReference>
<feature type="domain" description="EF-hand" evidence="1">
    <location>
        <begin position="329"/>
        <end position="364"/>
    </location>
</feature>
<accession>A0ABM0GSC4</accession>
<dbReference type="Gene3D" id="3.40.50.450">
    <property type="match status" value="2"/>
</dbReference>
<name>A0ABM0GSC4_SACKO</name>
<dbReference type="Gene3D" id="1.10.238.10">
    <property type="entry name" value="EF-hand"/>
    <property type="match status" value="1"/>
</dbReference>
<sequence length="603" mass="68586">MFVLSYICRLFIFDQNRHQVETVNCSTSEPPIVYGPITRELFSVFDRFRGECGELDPADVVRTLHVIDLFPLKSQIRHLLESVKQCHASENKRKTSLTFGVFCVLVKELRECQYTVKSHKMGCVHGRQTHVNPNVQRTKTKSSCHLNGAAKSPLILNFDVFLGGACNPTTWRKDVAIPILKQYGITFYNPQVHEWSSELIEIEEQAKQSAKLLLFVLDEKTRGIASMVEAAFLSGVGRTLFVVIQGVPLTGDDLEGEVITESEFEDLERGQAFLCDLVERQGFPVFDDIPTALQCVNKVLKQGVQVEDLTLSDGAQVVNQKHAHCRPGDRLIALKETFQMYDQDKNGHLHVEDLFLAVKTATGRDDLTPSDFDCIQKKCNCSIKEHENIPSVNSLTFDEFCCLVTEYSHVWPSKHGRGCLAYYLKGLQESSRDLCNWFFSWRFNDDVNEVVSLMKRDIFLGGSCSSSRWREDIAIPLLRKNGITFFNPRTEHWTIRFIPLEHEAKEHCICLLYVITSATRSVGSMVEAAHYIGQGRTVVLCIQEIHEESLIEGERLSKRALRDYNRGRKYLEDVANRSKVPIFNDVLESVQCAVQLMKSEKCS</sequence>
<dbReference type="InterPro" id="IPR011992">
    <property type="entry name" value="EF-hand-dom_pair"/>
</dbReference>
<dbReference type="PANTHER" id="PTHR36300">
    <property type="entry name" value="RAW, ISOFORM A"/>
    <property type="match status" value="1"/>
</dbReference>
<evidence type="ECO:0000313" key="2">
    <source>
        <dbReference type="Proteomes" id="UP000694865"/>
    </source>
</evidence>
<organism evidence="2 3">
    <name type="scientific">Saccoglossus kowalevskii</name>
    <name type="common">Acorn worm</name>
    <dbReference type="NCBI Taxonomy" id="10224"/>
    <lineage>
        <taxon>Eukaryota</taxon>
        <taxon>Metazoa</taxon>
        <taxon>Hemichordata</taxon>
        <taxon>Enteropneusta</taxon>
        <taxon>Harrimaniidae</taxon>
        <taxon>Saccoglossus</taxon>
    </lineage>
</organism>
<dbReference type="RefSeq" id="XP_002736294.1">
    <property type="nucleotide sequence ID" value="XM_002736248.2"/>
</dbReference>
<reference evidence="3" key="1">
    <citation type="submission" date="2025-08" db="UniProtKB">
        <authorList>
            <consortium name="RefSeq"/>
        </authorList>
    </citation>
    <scope>IDENTIFICATION</scope>
    <source>
        <tissue evidence="3">Testes</tissue>
    </source>
</reference>
<dbReference type="Proteomes" id="UP000694865">
    <property type="component" value="Unplaced"/>
</dbReference>
<proteinExistence type="predicted"/>
<evidence type="ECO:0000259" key="1">
    <source>
        <dbReference type="PROSITE" id="PS50222"/>
    </source>
</evidence>
<dbReference type="InterPro" id="IPR039470">
    <property type="entry name" value="Nuc_deoxyri_tr2"/>
</dbReference>
<protein>
    <submittedName>
        <fullName evidence="3">Uncharacterized protein LOC100373520</fullName>
    </submittedName>
</protein>
<keyword evidence="2" id="KW-1185">Reference proteome</keyword>
<dbReference type="GeneID" id="100373520"/>
<dbReference type="SUPFAM" id="SSF47473">
    <property type="entry name" value="EF-hand"/>
    <property type="match status" value="1"/>
</dbReference>
<evidence type="ECO:0000313" key="3">
    <source>
        <dbReference type="RefSeq" id="XP_002736294.1"/>
    </source>
</evidence>